<gene>
    <name evidence="1" type="ORF">GGX14DRAFT_601056</name>
</gene>
<evidence type="ECO:0000313" key="1">
    <source>
        <dbReference type="EMBL" id="KAJ7191178.1"/>
    </source>
</evidence>
<dbReference type="EMBL" id="JARJCW010000136">
    <property type="protein sequence ID" value="KAJ7191178.1"/>
    <property type="molecule type" value="Genomic_DNA"/>
</dbReference>
<name>A0AAD6Y0M4_9AGAR</name>
<evidence type="ECO:0000313" key="2">
    <source>
        <dbReference type="Proteomes" id="UP001219525"/>
    </source>
</evidence>
<accession>A0AAD6Y0M4</accession>
<comment type="caution">
    <text evidence="1">The sequence shown here is derived from an EMBL/GenBank/DDBJ whole genome shotgun (WGS) entry which is preliminary data.</text>
</comment>
<dbReference type="AlphaFoldDB" id="A0AAD6Y0M4"/>
<protein>
    <submittedName>
        <fullName evidence="1">Uncharacterized protein</fullName>
    </submittedName>
</protein>
<organism evidence="1 2">
    <name type="scientific">Mycena pura</name>
    <dbReference type="NCBI Taxonomy" id="153505"/>
    <lineage>
        <taxon>Eukaryota</taxon>
        <taxon>Fungi</taxon>
        <taxon>Dikarya</taxon>
        <taxon>Basidiomycota</taxon>
        <taxon>Agaricomycotina</taxon>
        <taxon>Agaricomycetes</taxon>
        <taxon>Agaricomycetidae</taxon>
        <taxon>Agaricales</taxon>
        <taxon>Marasmiineae</taxon>
        <taxon>Mycenaceae</taxon>
        <taxon>Mycena</taxon>
    </lineage>
</organism>
<proteinExistence type="predicted"/>
<reference evidence="1" key="1">
    <citation type="submission" date="2023-03" db="EMBL/GenBank/DDBJ databases">
        <title>Massive genome expansion in bonnet fungi (Mycena s.s.) driven by repeated elements and novel gene families across ecological guilds.</title>
        <authorList>
            <consortium name="Lawrence Berkeley National Laboratory"/>
            <person name="Harder C.B."/>
            <person name="Miyauchi S."/>
            <person name="Viragh M."/>
            <person name="Kuo A."/>
            <person name="Thoen E."/>
            <person name="Andreopoulos B."/>
            <person name="Lu D."/>
            <person name="Skrede I."/>
            <person name="Drula E."/>
            <person name="Henrissat B."/>
            <person name="Morin E."/>
            <person name="Kohler A."/>
            <person name="Barry K."/>
            <person name="LaButti K."/>
            <person name="Morin E."/>
            <person name="Salamov A."/>
            <person name="Lipzen A."/>
            <person name="Mereny Z."/>
            <person name="Hegedus B."/>
            <person name="Baldrian P."/>
            <person name="Stursova M."/>
            <person name="Weitz H."/>
            <person name="Taylor A."/>
            <person name="Grigoriev I.V."/>
            <person name="Nagy L.G."/>
            <person name="Martin F."/>
            <person name="Kauserud H."/>
        </authorList>
    </citation>
    <scope>NUCLEOTIDE SEQUENCE</scope>
    <source>
        <strain evidence="1">9144</strain>
    </source>
</reference>
<dbReference type="Proteomes" id="UP001219525">
    <property type="component" value="Unassembled WGS sequence"/>
</dbReference>
<sequence>MEEVGPLASGATANITQECDVPMAGDMQHCRRAVPYPHKMRIDLQNLTLLHCTPLFLAHPDFPASLPRVTILRLFGSRSHIHFGTVFAQFPRLQELTYDAWNRLSPPTGGEPVPLSLIRLHSAVTVVRDWIPIEDHFTLLGSPAFPEVKRIVLYGTWHRVVADAHFLRFRSALHARGCQLEFPEGNVLSP</sequence>
<keyword evidence="2" id="KW-1185">Reference proteome</keyword>